<name>A0AAD6V5Q2_9AGAR</name>
<feature type="region of interest" description="Disordered" evidence="1">
    <location>
        <begin position="149"/>
        <end position="217"/>
    </location>
</feature>
<evidence type="ECO:0000256" key="1">
    <source>
        <dbReference type="SAM" id="MobiDB-lite"/>
    </source>
</evidence>
<accession>A0AAD6V5Q2</accession>
<keyword evidence="4" id="KW-1185">Reference proteome</keyword>
<dbReference type="EMBL" id="JARJCW010000053">
    <property type="protein sequence ID" value="KAJ7202855.1"/>
    <property type="molecule type" value="Genomic_DNA"/>
</dbReference>
<dbReference type="Proteomes" id="UP001219525">
    <property type="component" value="Unassembled WGS sequence"/>
</dbReference>
<keyword evidence="2" id="KW-0472">Membrane</keyword>
<keyword evidence="2" id="KW-1133">Transmembrane helix</keyword>
<comment type="caution">
    <text evidence="3">The sequence shown here is derived from an EMBL/GenBank/DDBJ whole genome shotgun (WGS) entry which is preliminary data.</text>
</comment>
<reference evidence="3" key="1">
    <citation type="submission" date="2023-03" db="EMBL/GenBank/DDBJ databases">
        <title>Massive genome expansion in bonnet fungi (Mycena s.s.) driven by repeated elements and novel gene families across ecological guilds.</title>
        <authorList>
            <consortium name="Lawrence Berkeley National Laboratory"/>
            <person name="Harder C.B."/>
            <person name="Miyauchi S."/>
            <person name="Viragh M."/>
            <person name="Kuo A."/>
            <person name="Thoen E."/>
            <person name="Andreopoulos B."/>
            <person name="Lu D."/>
            <person name="Skrede I."/>
            <person name="Drula E."/>
            <person name="Henrissat B."/>
            <person name="Morin E."/>
            <person name="Kohler A."/>
            <person name="Barry K."/>
            <person name="LaButti K."/>
            <person name="Morin E."/>
            <person name="Salamov A."/>
            <person name="Lipzen A."/>
            <person name="Mereny Z."/>
            <person name="Hegedus B."/>
            <person name="Baldrian P."/>
            <person name="Stursova M."/>
            <person name="Weitz H."/>
            <person name="Taylor A."/>
            <person name="Grigoriev I.V."/>
            <person name="Nagy L.G."/>
            <person name="Martin F."/>
            <person name="Kauserud H."/>
        </authorList>
    </citation>
    <scope>NUCLEOTIDE SEQUENCE</scope>
    <source>
        <strain evidence="3">9144</strain>
    </source>
</reference>
<gene>
    <name evidence="3" type="ORF">GGX14DRAFT_399225</name>
</gene>
<evidence type="ECO:0000256" key="2">
    <source>
        <dbReference type="SAM" id="Phobius"/>
    </source>
</evidence>
<proteinExistence type="predicted"/>
<evidence type="ECO:0000313" key="4">
    <source>
        <dbReference type="Proteomes" id="UP001219525"/>
    </source>
</evidence>
<feature type="transmembrane region" description="Helical" evidence="2">
    <location>
        <begin position="302"/>
        <end position="328"/>
    </location>
</feature>
<dbReference type="AlphaFoldDB" id="A0AAD6V5Q2"/>
<evidence type="ECO:0000313" key="3">
    <source>
        <dbReference type="EMBL" id="KAJ7202855.1"/>
    </source>
</evidence>
<protein>
    <submittedName>
        <fullName evidence="3">Uncharacterized protein</fullName>
    </submittedName>
</protein>
<organism evidence="3 4">
    <name type="scientific">Mycena pura</name>
    <dbReference type="NCBI Taxonomy" id="153505"/>
    <lineage>
        <taxon>Eukaryota</taxon>
        <taxon>Fungi</taxon>
        <taxon>Dikarya</taxon>
        <taxon>Basidiomycota</taxon>
        <taxon>Agaricomycotina</taxon>
        <taxon>Agaricomycetes</taxon>
        <taxon>Agaricomycetidae</taxon>
        <taxon>Agaricales</taxon>
        <taxon>Marasmiineae</taxon>
        <taxon>Mycenaceae</taxon>
        <taxon>Mycena</taxon>
    </lineage>
</organism>
<sequence>MSVYVDPAMREFTFVYSARYPRGYVTDWSQWIYFHFATNTDKCVVWNHRNQEAASIEWKPRFRKVPRVIIRGFVSKRSTGEWLPLSSDGRHRMMEAHGHWFCLTKDRNEDISLYSASSSPQLCGKITHAGTKIQLSEYALRLPGMLERRRFPGSPASSGSPLHPSLRSPSATGGQFLRDPSFLDAGAGAAPAPKQGDGPSAPGGPQSSRTGTPNVLLPRPLRWKSAYQNTADVDALQTVFLDLNALAEQLRSRNSLFYNSPNPVENQLAAHVVSAFALISVADPDVGNSNTGGRMRRQCTRIAVLVLLFGVVSALGAIAVLVLLFLAYRAFKRRAELAHHRLSDAPDVGARPPGREFDQDSVGGQRRRSFYFAEDSLRSGGAQDNAAFEQSRTSPNMMQRRNVMPAAISTPILQQSSMNCLFLKRMVLKSATKKTQKTPQAAGPAMPLYKFTVYSGKDSKVVFDTLGELHFGVTVRTARTGEKYYVVWNHRRKEIASIEWTKHPLVAIDGFVRKTWAGHWMPYTSDGKYRAMNAARGRWFYWTKDPTNGNTHVCLR</sequence>
<keyword evidence="2" id="KW-0812">Transmembrane</keyword>